<dbReference type="eggNOG" id="ENOG5032YB9">
    <property type="taxonomic scope" value="Bacteria"/>
</dbReference>
<evidence type="ECO:0000313" key="3">
    <source>
        <dbReference type="EMBL" id="ABB36948.1"/>
    </source>
</evidence>
<gene>
    <name evidence="3" type="ordered locus">Dde_0147</name>
</gene>
<proteinExistence type="predicted"/>
<evidence type="ECO:0000256" key="1">
    <source>
        <dbReference type="SAM" id="SignalP"/>
    </source>
</evidence>
<dbReference type="NCBIfam" id="TIGR02595">
    <property type="entry name" value="PEP_CTERM"/>
    <property type="match status" value="1"/>
</dbReference>
<dbReference type="HOGENOM" id="CLU_1145726_0_0_7"/>
<feature type="chain" id="PRO_5004220218" evidence="1">
    <location>
        <begin position="23"/>
        <end position="242"/>
    </location>
</feature>
<dbReference type="KEGG" id="dde:Dde_0147"/>
<dbReference type="RefSeq" id="WP_011366314.1">
    <property type="nucleotide sequence ID" value="NC_007519.1"/>
</dbReference>
<organism evidence="3 4">
    <name type="scientific">Oleidesulfovibrio alaskensis (strain ATCC BAA-1058 / DSM 17464 / G20)</name>
    <name type="common">Desulfovibrio alaskensis</name>
    <dbReference type="NCBI Taxonomy" id="207559"/>
    <lineage>
        <taxon>Bacteria</taxon>
        <taxon>Pseudomonadati</taxon>
        <taxon>Thermodesulfobacteriota</taxon>
        <taxon>Desulfovibrionia</taxon>
        <taxon>Desulfovibrionales</taxon>
        <taxon>Desulfovibrionaceae</taxon>
        <taxon>Oleidesulfovibrio</taxon>
    </lineage>
</organism>
<dbReference type="Proteomes" id="UP000002710">
    <property type="component" value="Chromosome"/>
</dbReference>
<sequence length="242" mass="27714">MIRKAILFTLLSFLCAVSAPQAQIITFDDPDLSAWRVDRGATLDMQVVSFDGDNRLQINIGPPKPEESFYTYQGYAHQVDGKFPTSSIYGDLYLDSQWDHANVGIWGVVRKPQESTLAYPLLAWQTGPDTEAGFYTWNTFEDRWDLVSQADYALDAWHTIRMTHTDDTMSYYVDENLIYTQDLYDYAGWELQSIILNSRNYGNSYTAMWDNVGTAPTPTPEPSTMALMTLGFAGVFFWKRRR</sequence>
<dbReference type="EMBL" id="CP000112">
    <property type="protein sequence ID" value="ABB36948.1"/>
    <property type="molecule type" value="Genomic_DNA"/>
</dbReference>
<feature type="domain" description="Ice-binding protein C-terminal" evidence="2">
    <location>
        <begin position="218"/>
        <end position="241"/>
    </location>
</feature>
<dbReference type="InterPro" id="IPR013424">
    <property type="entry name" value="Ice-binding_C"/>
</dbReference>
<keyword evidence="4" id="KW-1185">Reference proteome</keyword>
<keyword evidence="1" id="KW-0732">Signal</keyword>
<evidence type="ECO:0000313" key="4">
    <source>
        <dbReference type="Proteomes" id="UP000002710"/>
    </source>
</evidence>
<dbReference type="AlphaFoldDB" id="Q317E8"/>
<name>Q317E8_OLEA2</name>
<feature type="signal peptide" evidence="1">
    <location>
        <begin position="1"/>
        <end position="22"/>
    </location>
</feature>
<accession>Q317E8</accession>
<reference evidence="3 4" key="1">
    <citation type="journal article" date="2011" name="J. Bacteriol.">
        <title>Complete genome sequence and updated annotation of Desulfovibrio alaskensis G20.</title>
        <authorList>
            <person name="Hauser L.J."/>
            <person name="Land M.L."/>
            <person name="Brown S.D."/>
            <person name="Larimer F."/>
            <person name="Keller K.L."/>
            <person name="Rapp-Giles B.J."/>
            <person name="Price M.N."/>
            <person name="Lin M."/>
            <person name="Bruce D.C."/>
            <person name="Detter J.C."/>
            <person name="Tapia R."/>
            <person name="Han C.S."/>
            <person name="Goodwin L.A."/>
            <person name="Cheng J.F."/>
            <person name="Pitluck S."/>
            <person name="Copeland A."/>
            <person name="Lucas S."/>
            <person name="Nolan M."/>
            <person name="Lapidus A.L."/>
            <person name="Palumbo A.V."/>
            <person name="Wall J.D."/>
        </authorList>
    </citation>
    <scope>NUCLEOTIDE SEQUENCE [LARGE SCALE GENOMIC DNA]</scope>
    <source>
        <strain evidence="4">ATCC BAA 1058 / DSM 17464 / G20</strain>
    </source>
</reference>
<protein>
    <submittedName>
        <fullName evidence="3">PEP motif putative anchor domain protein</fullName>
    </submittedName>
</protein>
<evidence type="ECO:0000259" key="2">
    <source>
        <dbReference type="Pfam" id="PF07589"/>
    </source>
</evidence>
<dbReference type="Pfam" id="PF07589">
    <property type="entry name" value="PEP-CTERM"/>
    <property type="match status" value="1"/>
</dbReference>